<evidence type="ECO:0000256" key="1">
    <source>
        <dbReference type="SAM" id="Phobius"/>
    </source>
</evidence>
<protein>
    <submittedName>
        <fullName evidence="2">Glucan phosphoethanolaminetransferase (Alkaline phosphatase superfamily)</fullName>
    </submittedName>
</protein>
<feature type="transmembrane region" description="Helical" evidence="1">
    <location>
        <begin position="102"/>
        <end position="124"/>
    </location>
</feature>
<feature type="transmembrane region" description="Helical" evidence="1">
    <location>
        <begin position="57"/>
        <end position="81"/>
    </location>
</feature>
<proteinExistence type="predicted"/>
<evidence type="ECO:0000313" key="3">
    <source>
        <dbReference type="Proteomes" id="UP000531594"/>
    </source>
</evidence>
<keyword evidence="3" id="KW-1185">Reference proteome</keyword>
<dbReference type="GO" id="GO:0016740">
    <property type="term" value="F:transferase activity"/>
    <property type="evidence" value="ECO:0007669"/>
    <property type="project" value="UniProtKB-KW"/>
</dbReference>
<keyword evidence="1" id="KW-1133">Transmembrane helix</keyword>
<keyword evidence="1" id="KW-0812">Transmembrane</keyword>
<dbReference type="Proteomes" id="UP000531594">
    <property type="component" value="Unassembled WGS sequence"/>
</dbReference>
<reference evidence="2 3" key="1">
    <citation type="submission" date="2020-08" db="EMBL/GenBank/DDBJ databases">
        <title>Genomic Encyclopedia of Type Strains, Phase IV (KMG-IV): sequencing the most valuable type-strain genomes for metagenomic binning, comparative biology and taxonomic classification.</title>
        <authorList>
            <person name="Goeker M."/>
        </authorList>
    </citation>
    <scope>NUCLEOTIDE SEQUENCE [LARGE SCALE GENOMIC DNA]</scope>
    <source>
        <strain evidence="2 3">DSM 5391</strain>
    </source>
</reference>
<accession>A0A7X0LTY8</accession>
<keyword evidence="1" id="KW-0472">Membrane</keyword>
<name>A0A7X0LTY8_9BACI</name>
<dbReference type="AlphaFoldDB" id="A0A7X0LTY8"/>
<organism evidence="2 3">
    <name type="scientific">Bacillus benzoevorans</name>
    <dbReference type="NCBI Taxonomy" id="1456"/>
    <lineage>
        <taxon>Bacteria</taxon>
        <taxon>Bacillati</taxon>
        <taxon>Bacillota</taxon>
        <taxon>Bacilli</taxon>
        <taxon>Bacillales</taxon>
        <taxon>Bacillaceae</taxon>
        <taxon>Bacillus</taxon>
    </lineage>
</organism>
<dbReference type="EMBL" id="JACHGK010000001">
    <property type="protein sequence ID" value="MBB6443998.1"/>
    <property type="molecule type" value="Genomic_DNA"/>
</dbReference>
<keyword evidence="2" id="KW-0808">Transferase</keyword>
<dbReference type="RefSeq" id="WP_184522582.1">
    <property type="nucleotide sequence ID" value="NZ_JACHGK010000001.1"/>
</dbReference>
<sequence>MSQKKKVKTGKKRGKKQRNMTIKERIINHPLFVALIGILVITAFAWAYETIGVISFLVFLVSVLATAAIGILMIYLFFTLIEEMRKGHSYTVFNTDTPMKRFFEYVFITIFTLGIGIFFLIIAVKNVLNAV</sequence>
<gene>
    <name evidence="2" type="ORF">HNR53_000586</name>
</gene>
<evidence type="ECO:0000313" key="2">
    <source>
        <dbReference type="EMBL" id="MBB6443998.1"/>
    </source>
</evidence>
<comment type="caution">
    <text evidence="2">The sequence shown here is derived from an EMBL/GenBank/DDBJ whole genome shotgun (WGS) entry which is preliminary data.</text>
</comment>